<gene>
    <name evidence="3" type="ORF">BB559_004867</name>
    <name evidence="2" type="ORF">BB559_005615</name>
</gene>
<evidence type="ECO:0000313" key="3">
    <source>
        <dbReference type="EMBL" id="PVU89926.1"/>
    </source>
</evidence>
<feature type="region of interest" description="Disordered" evidence="1">
    <location>
        <begin position="311"/>
        <end position="345"/>
    </location>
</feature>
<proteinExistence type="predicted"/>
<feature type="region of interest" description="Disordered" evidence="1">
    <location>
        <begin position="157"/>
        <end position="180"/>
    </location>
</feature>
<dbReference type="AlphaFoldDB" id="A0A2T9YC64"/>
<sequence length="431" mass="48680">MNVYNQTTITNLQGPSPHEVDIKGVNMTGKLRLAYSPSFFEMLDTPKGINTLEIRAKEKYCAENIQFVKSYQELKLLVLSYVSEYRKSLGASTVGSRSNTFSKNQTSSKYNTGTTPLDRDNISSSTFNDSNFNARLTLGDIGRNTIFKKYSPLTTFNENESSSTTTQNINQSHTHNMENKKKDITENCVMAEAGYDLYFSDEESSNSGFPPLHTNENTRKSIRATKSIRTLGKSYMENNQEKYSDLEFYKNDNLYGGKIHATENKRQDIHALPLPATISESIVSSIPKRFNKTIIPTISESESNRTLVDNKKQAGGYTNDPFRTATRNINGHGNNQQEKPVSGSDEELTLGQIGKTVVPRPLRPFFQDMFNTYFNQDSESMLNLPGSLIASMVEMNEKKNFTYGMFDSALENVLEMLYQNVYTNSKKSTKH</sequence>
<evidence type="ECO:0000313" key="2">
    <source>
        <dbReference type="EMBL" id="PVU88330.1"/>
    </source>
</evidence>
<dbReference type="EMBL" id="MBFT01000515">
    <property type="protein sequence ID" value="PVU89926.1"/>
    <property type="molecule type" value="Genomic_DNA"/>
</dbReference>
<comment type="caution">
    <text evidence="3">The sequence shown here is derived from an EMBL/GenBank/DDBJ whole genome shotgun (WGS) entry which is preliminary data.</text>
</comment>
<feature type="compositionally biased region" description="Polar residues" evidence="1">
    <location>
        <begin position="325"/>
        <end position="339"/>
    </location>
</feature>
<dbReference type="InterPro" id="IPR044926">
    <property type="entry name" value="RGS_subdomain_2"/>
</dbReference>
<organism evidence="3 4">
    <name type="scientific">Furculomyces boomerangus</name>
    <dbReference type="NCBI Taxonomy" id="61424"/>
    <lineage>
        <taxon>Eukaryota</taxon>
        <taxon>Fungi</taxon>
        <taxon>Fungi incertae sedis</taxon>
        <taxon>Zoopagomycota</taxon>
        <taxon>Kickxellomycotina</taxon>
        <taxon>Harpellomycetes</taxon>
        <taxon>Harpellales</taxon>
        <taxon>Harpellaceae</taxon>
        <taxon>Furculomyces</taxon>
    </lineage>
</organism>
<dbReference type="Gene3D" id="1.10.167.10">
    <property type="entry name" value="Regulator of G-protein Signalling 4, domain 2"/>
    <property type="match status" value="1"/>
</dbReference>
<dbReference type="SUPFAM" id="SSF48097">
    <property type="entry name" value="Regulator of G-protein signaling, RGS"/>
    <property type="match status" value="1"/>
</dbReference>
<accession>A0A2T9YC64</accession>
<keyword evidence="4" id="KW-1185">Reference proteome</keyword>
<dbReference type="InterPro" id="IPR036305">
    <property type="entry name" value="RGS_sf"/>
</dbReference>
<feature type="region of interest" description="Disordered" evidence="1">
    <location>
        <begin position="93"/>
        <end position="124"/>
    </location>
</feature>
<evidence type="ECO:0000313" key="4">
    <source>
        <dbReference type="Proteomes" id="UP000245699"/>
    </source>
</evidence>
<dbReference type="Proteomes" id="UP000245699">
    <property type="component" value="Unassembled WGS sequence"/>
</dbReference>
<evidence type="ECO:0000256" key="1">
    <source>
        <dbReference type="SAM" id="MobiDB-lite"/>
    </source>
</evidence>
<feature type="compositionally biased region" description="Low complexity" evidence="1">
    <location>
        <begin position="157"/>
        <end position="174"/>
    </location>
</feature>
<dbReference type="EMBL" id="MBFT01000636">
    <property type="protein sequence ID" value="PVU88330.1"/>
    <property type="molecule type" value="Genomic_DNA"/>
</dbReference>
<protein>
    <recommendedName>
        <fullName evidence="5">RGS domain-containing protein</fullName>
    </recommendedName>
</protein>
<feature type="compositionally biased region" description="Polar residues" evidence="1">
    <location>
        <begin position="93"/>
        <end position="115"/>
    </location>
</feature>
<reference evidence="3 4" key="1">
    <citation type="journal article" date="2018" name="MBio">
        <title>Comparative Genomics Reveals the Core Gene Toolbox for the Fungus-Insect Symbiosis.</title>
        <authorList>
            <person name="Wang Y."/>
            <person name="Stata M."/>
            <person name="Wang W."/>
            <person name="Stajich J.E."/>
            <person name="White M.M."/>
            <person name="Moncalvo J.M."/>
        </authorList>
    </citation>
    <scope>NUCLEOTIDE SEQUENCE [LARGE SCALE GENOMIC DNA]</scope>
    <source>
        <strain evidence="3 4">AUS-77-4</strain>
    </source>
</reference>
<name>A0A2T9YC64_9FUNG</name>
<evidence type="ECO:0008006" key="5">
    <source>
        <dbReference type="Google" id="ProtNLM"/>
    </source>
</evidence>
<dbReference type="OrthoDB" id="196547at2759"/>